<dbReference type="Pfam" id="PF00392">
    <property type="entry name" value="GntR"/>
    <property type="match status" value="1"/>
</dbReference>
<dbReference type="PANTHER" id="PTHR43537">
    <property type="entry name" value="TRANSCRIPTIONAL REGULATOR, GNTR FAMILY"/>
    <property type="match status" value="1"/>
</dbReference>
<dbReference type="RefSeq" id="WP_090854430.1">
    <property type="nucleotide sequence ID" value="NZ_FMZM01000004.1"/>
</dbReference>
<keyword evidence="4" id="KW-0670">Pyruvate</keyword>
<sequence length="240" mass="25525">MTTTDGWQPVARARAYELVVERVEEQILAGTLKVGDRLPAERDLAARLQVSRAAVREAMRTLEAQGVVRSGVGSGPDAGTVVSALPSEALTRVLRLHVALANFAMADVVAARVMLERSSAGLAAAHASAEALAEIASPLEAMAGDADRETFNDLDTAFHIAVAEAGGNRLVADMTIAIREAMRLPILRELEQLGERWPEVRAALTAEHRAIHAAIAAGDPERAATLMEGHIHSSRRLLAP</sequence>
<evidence type="ECO:0000313" key="5">
    <source>
        <dbReference type="Proteomes" id="UP000199034"/>
    </source>
</evidence>
<proteinExistence type="predicted"/>
<gene>
    <name evidence="4" type="ORF">SAMN05421872_104343</name>
</gene>
<evidence type="ECO:0000256" key="1">
    <source>
        <dbReference type="ARBA" id="ARBA00023015"/>
    </source>
</evidence>
<dbReference type="SMART" id="SM00345">
    <property type="entry name" value="HTH_GNTR"/>
    <property type="match status" value="1"/>
</dbReference>
<dbReference type="GO" id="GO:0003700">
    <property type="term" value="F:DNA-binding transcription factor activity"/>
    <property type="evidence" value="ECO:0007669"/>
    <property type="project" value="InterPro"/>
</dbReference>
<dbReference type="PRINTS" id="PR00035">
    <property type="entry name" value="HTHGNTR"/>
</dbReference>
<dbReference type="OrthoDB" id="3172099at2"/>
<dbReference type="GO" id="GO:0003677">
    <property type="term" value="F:DNA binding"/>
    <property type="evidence" value="ECO:0007669"/>
    <property type="project" value="UniProtKB-KW"/>
</dbReference>
<dbReference type="Pfam" id="PF07729">
    <property type="entry name" value="FCD"/>
    <property type="match status" value="1"/>
</dbReference>
<dbReference type="InterPro" id="IPR000524">
    <property type="entry name" value="Tscrpt_reg_HTH_GntR"/>
</dbReference>
<organism evidence="4 5">
    <name type="scientific">Nocardioides lianchengensis</name>
    <dbReference type="NCBI Taxonomy" id="1045774"/>
    <lineage>
        <taxon>Bacteria</taxon>
        <taxon>Bacillati</taxon>
        <taxon>Actinomycetota</taxon>
        <taxon>Actinomycetes</taxon>
        <taxon>Propionibacteriales</taxon>
        <taxon>Nocardioidaceae</taxon>
        <taxon>Nocardioides</taxon>
    </lineage>
</organism>
<dbReference type="Gene3D" id="1.10.10.10">
    <property type="entry name" value="Winged helix-like DNA-binding domain superfamily/Winged helix DNA-binding domain"/>
    <property type="match status" value="1"/>
</dbReference>
<keyword evidence="5" id="KW-1185">Reference proteome</keyword>
<dbReference type="PROSITE" id="PS50949">
    <property type="entry name" value="HTH_GNTR"/>
    <property type="match status" value="1"/>
</dbReference>
<evidence type="ECO:0000313" key="4">
    <source>
        <dbReference type="EMBL" id="SDC89898.1"/>
    </source>
</evidence>
<dbReference type="Gene3D" id="1.20.120.530">
    <property type="entry name" value="GntR ligand-binding domain-like"/>
    <property type="match status" value="1"/>
</dbReference>
<dbReference type="SUPFAM" id="SSF46785">
    <property type="entry name" value="Winged helix' DNA-binding domain"/>
    <property type="match status" value="1"/>
</dbReference>
<evidence type="ECO:0000256" key="2">
    <source>
        <dbReference type="ARBA" id="ARBA00023125"/>
    </source>
</evidence>
<dbReference type="InterPro" id="IPR036388">
    <property type="entry name" value="WH-like_DNA-bd_sf"/>
</dbReference>
<dbReference type="PANTHER" id="PTHR43537:SF5">
    <property type="entry name" value="UXU OPERON TRANSCRIPTIONAL REGULATOR"/>
    <property type="match status" value="1"/>
</dbReference>
<keyword evidence="1" id="KW-0805">Transcription regulation</keyword>
<reference evidence="5" key="1">
    <citation type="submission" date="2016-10" db="EMBL/GenBank/DDBJ databases">
        <authorList>
            <person name="Varghese N."/>
            <person name="Submissions S."/>
        </authorList>
    </citation>
    <scope>NUCLEOTIDE SEQUENCE [LARGE SCALE GENOMIC DNA]</scope>
    <source>
        <strain evidence="5">CGMCC 4.6858</strain>
    </source>
</reference>
<dbReference type="InterPro" id="IPR008920">
    <property type="entry name" value="TF_FadR/GntR_C"/>
</dbReference>
<dbReference type="STRING" id="1045774.SAMN05421872_104343"/>
<dbReference type="CDD" id="cd07377">
    <property type="entry name" value="WHTH_GntR"/>
    <property type="match status" value="1"/>
</dbReference>
<evidence type="ECO:0000256" key="3">
    <source>
        <dbReference type="ARBA" id="ARBA00023163"/>
    </source>
</evidence>
<dbReference type="SMART" id="SM00895">
    <property type="entry name" value="FCD"/>
    <property type="match status" value="1"/>
</dbReference>
<dbReference type="Proteomes" id="UP000199034">
    <property type="component" value="Unassembled WGS sequence"/>
</dbReference>
<dbReference type="InterPro" id="IPR011711">
    <property type="entry name" value="GntR_C"/>
</dbReference>
<keyword evidence="2" id="KW-0238">DNA-binding</keyword>
<name>A0A1G6QC62_9ACTN</name>
<dbReference type="InterPro" id="IPR036390">
    <property type="entry name" value="WH_DNA-bd_sf"/>
</dbReference>
<protein>
    <submittedName>
        <fullName evidence="4">GntR family transcriptional regulator, transcriptional repressor for pyruvate dehydrogenase complex</fullName>
    </submittedName>
</protein>
<accession>A0A1G6QC62</accession>
<dbReference type="EMBL" id="FMZM01000004">
    <property type="protein sequence ID" value="SDC89898.1"/>
    <property type="molecule type" value="Genomic_DNA"/>
</dbReference>
<dbReference type="SUPFAM" id="SSF48008">
    <property type="entry name" value="GntR ligand-binding domain-like"/>
    <property type="match status" value="1"/>
</dbReference>
<dbReference type="AlphaFoldDB" id="A0A1G6QC62"/>
<keyword evidence="3" id="KW-0804">Transcription</keyword>